<sequence length="120" mass="14554">MKTMRTYYRKKYPYYGKYKCKAELNWNETTNTFTSYELREYLSTLLNSKDYMIYGYYSIYVKKEQHLDIIVNDVRLREMILFAYKPAPGYEKLKGKEPKREKHYAISPKRSSKISVTPKK</sequence>
<feature type="compositionally biased region" description="Basic and acidic residues" evidence="1">
    <location>
        <begin position="93"/>
        <end position="104"/>
    </location>
</feature>
<comment type="caution">
    <text evidence="2">The sequence shown here is derived from an EMBL/GenBank/DDBJ whole genome shotgun (WGS) entry which is preliminary data.</text>
</comment>
<evidence type="ECO:0000256" key="1">
    <source>
        <dbReference type="SAM" id="MobiDB-lite"/>
    </source>
</evidence>
<dbReference type="AlphaFoldDB" id="A0A0F9D7K9"/>
<feature type="region of interest" description="Disordered" evidence="1">
    <location>
        <begin position="93"/>
        <end position="120"/>
    </location>
</feature>
<gene>
    <name evidence="2" type="ORF">LCGC14_2522670</name>
</gene>
<protein>
    <submittedName>
        <fullName evidence="2">Uncharacterized protein</fullName>
    </submittedName>
</protein>
<accession>A0A0F9D7K9</accession>
<proteinExistence type="predicted"/>
<evidence type="ECO:0000313" key="2">
    <source>
        <dbReference type="EMBL" id="KKL13746.1"/>
    </source>
</evidence>
<reference evidence="2" key="1">
    <citation type="journal article" date="2015" name="Nature">
        <title>Complex archaea that bridge the gap between prokaryotes and eukaryotes.</title>
        <authorList>
            <person name="Spang A."/>
            <person name="Saw J.H."/>
            <person name="Jorgensen S.L."/>
            <person name="Zaremba-Niedzwiedzka K."/>
            <person name="Martijn J."/>
            <person name="Lind A.E."/>
            <person name="van Eijk R."/>
            <person name="Schleper C."/>
            <person name="Guy L."/>
            <person name="Ettema T.J."/>
        </authorList>
    </citation>
    <scope>NUCLEOTIDE SEQUENCE</scope>
</reference>
<organism evidence="2">
    <name type="scientific">marine sediment metagenome</name>
    <dbReference type="NCBI Taxonomy" id="412755"/>
    <lineage>
        <taxon>unclassified sequences</taxon>
        <taxon>metagenomes</taxon>
        <taxon>ecological metagenomes</taxon>
    </lineage>
</organism>
<name>A0A0F9D7K9_9ZZZZ</name>
<dbReference type="EMBL" id="LAZR01040737">
    <property type="protein sequence ID" value="KKL13746.1"/>
    <property type="molecule type" value="Genomic_DNA"/>
</dbReference>